<feature type="domain" description="BPTI/Kunitz inhibitor" evidence="5">
    <location>
        <begin position="110"/>
        <end position="160"/>
    </location>
</feature>
<reference evidence="6 7" key="1">
    <citation type="submission" date="2024-08" db="EMBL/GenBank/DDBJ databases">
        <authorList>
            <person name="Cucini C."/>
            <person name="Frati F."/>
        </authorList>
    </citation>
    <scope>NUCLEOTIDE SEQUENCE [LARGE SCALE GENOMIC DNA]</scope>
</reference>
<sequence>MKLLYLTFTVLLYWSPAQSDFLEKVCKLPMDVGSSCPESKAQLQFYFDTVEERCKAFLYKGCDGNANRFTLQDDCVDSCQSDWFHKKKKNGKKIPSLDSDEDDLPLGIDCDSPPDSGPCKGIIPQWYFNKKSKKCETFSYGGCNGNRNRYNSKCQCETSCAK</sequence>
<gene>
    <name evidence="6" type="ORF">ODALV1_LOCUS2237</name>
</gene>
<dbReference type="InterPro" id="IPR002223">
    <property type="entry name" value="Kunitz_BPTI"/>
</dbReference>
<protein>
    <recommendedName>
        <fullName evidence="5">BPTI/Kunitz inhibitor domain-containing protein</fullName>
    </recommendedName>
</protein>
<feature type="domain" description="BPTI/Kunitz inhibitor" evidence="5">
    <location>
        <begin position="26"/>
        <end position="79"/>
    </location>
</feature>
<dbReference type="SMART" id="SM00131">
    <property type="entry name" value="KU"/>
    <property type="match status" value="2"/>
</dbReference>
<keyword evidence="7" id="KW-1185">Reference proteome</keyword>
<dbReference type="EMBL" id="CAXLJM020000007">
    <property type="protein sequence ID" value="CAL8072585.1"/>
    <property type="molecule type" value="Genomic_DNA"/>
</dbReference>
<dbReference type="SUPFAM" id="SSF57362">
    <property type="entry name" value="BPTI-like"/>
    <property type="match status" value="2"/>
</dbReference>
<dbReference type="CDD" id="cd00109">
    <property type="entry name" value="Kunitz-type"/>
    <property type="match status" value="2"/>
</dbReference>
<dbReference type="PROSITE" id="PS50279">
    <property type="entry name" value="BPTI_KUNITZ_2"/>
    <property type="match status" value="2"/>
</dbReference>
<evidence type="ECO:0000256" key="1">
    <source>
        <dbReference type="ARBA" id="ARBA00022690"/>
    </source>
</evidence>
<accession>A0ABP1PPB6</accession>
<proteinExistence type="predicted"/>
<evidence type="ECO:0000259" key="5">
    <source>
        <dbReference type="PROSITE" id="PS50279"/>
    </source>
</evidence>
<organism evidence="6 7">
    <name type="scientific">Orchesella dallaii</name>
    <dbReference type="NCBI Taxonomy" id="48710"/>
    <lineage>
        <taxon>Eukaryota</taxon>
        <taxon>Metazoa</taxon>
        <taxon>Ecdysozoa</taxon>
        <taxon>Arthropoda</taxon>
        <taxon>Hexapoda</taxon>
        <taxon>Collembola</taxon>
        <taxon>Entomobryomorpha</taxon>
        <taxon>Entomobryoidea</taxon>
        <taxon>Orchesellidae</taxon>
        <taxon>Orchesellinae</taxon>
        <taxon>Orchesella</taxon>
    </lineage>
</organism>
<dbReference type="PANTHER" id="PTHR10083">
    <property type="entry name" value="KUNITZ-TYPE PROTEASE INHIBITOR-RELATED"/>
    <property type="match status" value="1"/>
</dbReference>
<dbReference type="Pfam" id="PF00014">
    <property type="entry name" value="Kunitz_BPTI"/>
    <property type="match status" value="2"/>
</dbReference>
<dbReference type="Proteomes" id="UP001642540">
    <property type="component" value="Unassembled WGS sequence"/>
</dbReference>
<evidence type="ECO:0000256" key="3">
    <source>
        <dbReference type="ARBA" id="ARBA00023157"/>
    </source>
</evidence>
<keyword evidence="3" id="KW-1015">Disulfide bond</keyword>
<dbReference type="InterPro" id="IPR020901">
    <property type="entry name" value="Prtase_inh_Kunz-CS"/>
</dbReference>
<evidence type="ECO:0000313" key="7">
    <source>
        <dbReference type="Proteomes" id="UP001642540"/>
    </source>
</evidence>
<dbReference type="Gene3D" id="4.10.410.10">
    <property type="entry name" value="Pancreatic trypsin inhibitor Kunitz domain"/>
    <property type="match status" value="2"/>
</dbReference>
<evidence type="ECO:0000256" key="4">
    <source>
        <dbReference type="SAM" id="SignalP"/>
    </source>
</evidence>
<name>A0ABP1PPB6_9HEXA</name>
<keyword evidence="4" id="KW-0732">Signal</keyword>
<feature type="chain" id="PRO_5047320742" description="BPTI/Kunitz inhibitor domain-containing protein" evidence="4">
    <location>
        <begin position="20"/>
        <end position="162"/>
    </location>
</feature>
<dbReference type="InterPro" id="IPR050098">
    <property type="entry name" value="TFPI/VKTCI-like"/>
</dbReference>
<dbReference type="PANTHER" id="PTHR10083:SF374">
    <property type="entry name" value="BPTI_KUNITZ INHIBITOR DOMAIN-CONTAINING PROTEIN"/>
    <property type="match status" value="1"/>
</dbReference>
<comment type="caution">
    <text evidence="6">The sequence shown here is derived from an EMBL/GenBank/DDBJ whole genome shotgun (WGS) entry which is preliminary data.</text>
</comment>
<dbReference type="PROSITE" id="PS00280">
    <property type="entry name" value="BPTI_KUNITZ_1"/>
    <property type="match status" value="1"/>
</dbReference>
<dbReference type="InterPro" id="IPR036880">
    <property type="entry name" value="Kunitz_BPTI_sf"/>
</dbReference>
<keyword evidence="2" id="KW-0722">Serine protease inhibitor</keyword>
<evidence type="ECO:0000256" key="2">
    <source>
        <dbReference type="ARBA" id="ARBA00022900"/>
    </source>
</evidence>
<dbReference type="PRINTS" id="PR00759">
    <property type="entry name" value="BASICPTASE"/>
</dbReference>
<evidence type="ECO:0000313" key="6">
    <source>
        <dbReference type="EMBL" id="CAL8072585.1"/>
    </source>
</evidence>
<feature type="signal peptide" evidence="4">
    <location>
        <begin position="1"/>
        <end position="19"/>
    </location>
</feature>
<keyword evidence="1" id="KW-0646">Protease inhibitor</keyword>